<name>A0ABY7JVJ1_9ACTN</name>
<dbReference type="EMBL" id="CP097463">
    <property type="protein sequence ID" value="WAX56577.1"/>
    <property type="molecule type" value="Genomic_DNA"/>
</dbReference>
<dbReference type="Pfam" id="PF00106">
    <property type="entry name" value="adh_short"/>
    <property type="match status" value="1"/>
</dbReference>
<protein>
    <submittedName>
        <fullName evidence="2">SDR family NAD(P)-dependent oxidoreductase</fullName>
    </submittedName>
</protein>
<dbReference type="SUPFAM" id="SSF51735">
    <property type="entry name" value="NAD(P)-binding Rossmann-fold domains"/>
    <property type="match status" value="1"/>
</dbReference>
<keyword evidence="3" id="KW-1185">Reference proteome</keyword>
<dbReference type="InterPro" id="IPR036291">
    <property type="entry name" value="NAD(P)-bd_dom_sf"/>
</dbReference>
<organism evidence="2 3">
    <name type="scientific">Jatrophihabitans cynanchi</name>
    <dbReference type="NCBI Taxonomy" id="2944128"/>
    <lineage>
        <taxon>Bacteria</taxon>
        <taxon>Bacillati</taxon>
        <taxon>Actinomycetota</taxon>
        <taxon>Actinomycetes</taxon>
        <taxon>Jatrophihabitantales</taxon>
        <taxon>Jatrophihabitantaceae</taxon>
        <taxon>Jatrophihabitans</taxon>
    </lineage>
</organism>
<evidence type="ECO:0000313" key="3">
    <source>
        <dbReference type="Proteomes" id="UP001164693"/>
    </source>
</evidence>
<gene>
    <name evidence="2" type="ORF">M6B22_18890</name>
</gene>
<dbReference type="PANTHER" id="PTHR43313">
    <property type="entry name" value="SHORT-CHAIN DEHYDROGENASE/REDUCTASE FAMILY 9C"/>
    <property type="match status" value="1"/>
</dbReference>
<sequence length="287" mass="29805">MTRPHLGNVFITGAAAGVGAATTRLLVAAGYTVYAGVHKDVGTLEQLADVRLVPIDVSDPHSVAAATEQVSAHVGAAGLSAVINNAGLIVQGPLELIPPEQLRRQFEVNTFGPAYVAQAFLPLLRAGSGRLINISAPTARVAVPFMAPIGASKAAVASLSDALRLELAAWSIPVVVVEPGGTQTEIFAKAETDMRTWLAAADPDRAALYRNQLAAFGAAAAKQKLGQVEPVAKVIVKAVGARRPKRHYAAGKGVALFGVLAHLPAGLRERLLTTVFGLRRTTPASAR</sequence>
<dbReference type="Gene3D" id="3.40.50.720">
    <property type="entry name" value="NAD(P)-binding Rossmann-like Domain"/>
    <property type="match status" value="1"/>
</dbReference>
<proteinExistence type="inferred from homology"/>
<dbReference type="PRINTS" id="PR00081">
    <property type="entry name" value="GDHRDH"/>
</dbReference>
<reference evidence="2" key="1">
    <citation type="submission" date="2022-05" db="EMBL/GenBank/DDBJ databases">
        <title>Jatrophihabitans sp. SB3-54 whole genome sequence.</title>
        <authorList>
            <person name="Suh M.K."/>
            <person name="Eom M.K."/>
            <person name="Kim J.S."/>
            <person name="Kim H.S."/>
            <person name="Do H.E."/>
            <person name="Shin Y.K."/>
            <person name="Lee J.-S."/>
        </authorList>
    </citation>
    <scope>NUCLEOTIDE SEQUENCE</scope>
    <source>
        <strain evidence="2">SB3-54</strain>
    </source>
</reference>
<dbReference type="InterPro" id="IPR002347">
    <property type="entry name" value="SDR_fam"/>
</dbReference>
<dbReference type="Proteomes" id="UP001164693">
    <property type="component" value="Chromosome"/>
</dbReference>
<comment type="similarity">
    <text evidence="1">Belongs to the short-chain dehydrogenases/reductases (SDR) family.</text>
</comment>
<dbReference type="PANTHER" id="PTHR43313:SF1">
    <property type="entry name" value="3BETA-HYDROXYSTEROID DEHYDROGENASE DHS-16"/>
    <property type="match status" value="1"/>
</dbReference>
<accession>A0ABY7JVJ1</accession>
<dbReference type="PRINTS" id="PR00080">
    <property type="entry name" value="SDRFAMILY"/>
</dbReference>
<dbReference type="RefSeq" id="WP_269443113.1">
    <property type="nucleotide sequence ID" value="NZ_CP097463.1"/>
</dbReference>
<evidence type="ECO:0000313" key="2">
    <source>
        <dbReference type="EMBL" id="WAX56577.1"/>
    </source>
</evidence>
<evidence type="ECO:0000256" key="1">
    <source>
        <dbReference type="RuleBase" id="RU000363"/>
    </source>
</evidence>